<dbReference type="Proteomes" id="UP000265618">
    <property type="component" value="Unassembled WGS sequence"/>
</dbReference>
<comment type="caution">
    <text evidence="2">The sequence shown here is derived from an EMBL/GenBank/DDBJ whole genome shotgun (WGS) entry which is preliminary data.</text>
</comment>
<accession>A0A9K3D247</accession>
<dbReference type="AlphaFoldDB" id="A0A9K3D247"/>
<sequence>MTDPLFLDYLLLSSPIGFLDGLPLTHHTPQPYGIGRGGEAEGGHTHRRRGRGSGSEEGLPSHNTAIPAYTDAVNCENSMYPPNECFDVLNNMSDKQMADLQQLCGVEVQASKKRRRGDK</sequence>
<dbReference type="EMBL" id="BDIP01002784">
    <property type="protein sequence ID" value="GIQ86825.1"/>
    <property type="molecule type" value="Genomic_DNA"/>
</dbReference>
<evidence type="ECO:0000256" key="1">
    <source>
        <dbReference type="SAM" id="MobiDB-lite"/>
    </source>
</evidence>
<gene>
    <name evidence="2" type="ORF">KIPB_008751</name>
</gene>
<organism evidence="2 3">
    <name type="scientific">Kipferlia bialata</name>
    <dbReference type="NCBI Taxonomy" id="797122"/>
    <lineage>
        <taxon>Eukaryota</taxon>
        <taxon>Metamonada</taxon>
        <taxon>Carpediemonas-like organisms</taxon>
        <taxon>Kipferlia</taxon>
    </lineage>
</organism>
<name>A0A9K3D247_9EUKA</name>
<evidence type="ECO:0000313" key="2">
    <source>
        <dbReference type="EMBL" id="GIQ86825.1"/>
    </source>
</evidence>
<protein>
    <submittedName>
        <fullName evidence="2">Uncharacterized protein</fullName>
    </submittedName>
</protein>
<reference evidence="2 3" key="1">
    <citation type="journal article" date="2018" name="PLoS ONE">
        <title>The draft genome of Kipferlia bialata reveals reductive genome evolution in fornicate parasites.</title>
        <authorList>
            <person name="Tanifuji G."/>
            <person name="Takabayashi S."/>
            <person name="Kume K."/>
            <person name="Takagi M."/>
            <person name="Nakayama T."/>
            <person name="Kamikawa R."/>
            <person name="Inagaki Y."/>
            <person name="Hashimoto T."/>
        </authorList>
    </citation>
    <scope>NUCLEOTIDE SEQUENCE [LARGE SCALE GENOMIC DNA]</scope>
    <source>
        <strain evidence="2">NY0173</strain>
    </source>
</reference>
<feature type="region of interest" description="Disordered" evidence="1">
    <location>
        <begin position="29"/>
        <end position="64"/>
    </location>
</feature>
<evidence type="ECO:0000313" key="3">
    <source>
        <dbReference type="Proteomes" id="UP000265618"/>
    </source>
</evidence>
<proteinExistence type="predicted"/>
<keyword evidence="3" id="KW-1185">Reference proteome</keyword>